<reference evidence="3" key="1">
    <citation type="journal article" date="2023" name="G3 (Bethesda)">
        <title>Whole genome assemblies of Zophobas morio and Tenebrio molitor.</title>
        <authorList>
            <person name="Kaur S."/>
            <person name="Stinson S.A."/>
            <person name="diCenzo G.C."/>
        </authorList>
    </citation>
    <scope>NUCLEOTIDE SEQUENCE</scope>
    <source>
        <strain evidence="3">QUZm001</strain>
    </source>
</reference>
<name>A0AA38MBJ3_9CUCU</name>
<dbReference type="PANTHER" id="PTHR37159:SF1">
    <property type="entry name" value="GH11867P"/>
    <property type="match status" value="1"/>
</dbReference>
<dbReference type="AlphaFoldDB" id="A0AA38MBJ3"/>
<evidence type="ECO:0000313" key="4">
    <source>
        <dbReference type="Proteomes" id="UP001168821"/>
    </source>
</evidence>
<dbReference type="GO" id="GO:0016491">
    <property type="term" value="F:oxidoreductase activity"/>
    <property type="evidence" value="ECO:0007669"/>
    <property type="project" value="InterPro"/>
</dbReference>
<dbReference type="InterPro" id="IPR018713">
    <property type="entry name" value="MPAB/Lcp_cat_dom"/>
</dbReference>
<feature type="domain" description="ER-bound oxygenase mpaB/mpaB'/Rubber oxygenase catalytic" evidence="2">
    <location>
        <begin position="58"/>
        <end position="201"/>
    </location>
</feature>
<protein>
    <recommendedName>
        <fullName evidence="2">ER-bound oxygenase mpaB/mpaB'/Rubber oxygenase catalytic domain-containing protein</fullName>
    </recommendedName>
</protein>
<accession>A0AA38MBJ3</accession>
<feature type="transmembrane region" description="Helical" evidence="1">
    <location>
        <begin position="66"/>
        <end position="87"/>
    </location>
</feature>
<dbReference type="Pfam" id="PF09995">
    <property type="entry name" value="MPAB_Lcp_cat"/>
    <property type="match status" value="1"/>
</dbReference>
<keyword evidence="1" id="KW-0472">Membrane</keyword>
<gene>
    <name evidence="3" type="ORF">Zmor_021829</name>
</gene>
<organism evidence="3 4">
    <name type="scientific">Zophobas morio</name>
    <dbReference type="NCBI Taxonomy" id="2755281"/>
    <lineage>
        <taxon>Eukaryota</taxon>
        <taxon>Metazoa</taxon>
        <taxon>Ecdysozoa</taxon>
        <taxon>Arthropoda</taxon>
        <taxon>Hexapoda</taxon>
        <taxon>Insecta</taxon>
        <taxon>Pterygota</taxon>
        <taxon>Neoptera</taxon>
        <taxon>Endopterygota</taxon>
        <taxon>Coleoptera</taxon>
        <taxon>Polyphaga</taxon>
        <taxon>Cucujiformia</taxon>
        <taxon>Tenebrionidae</taxon>
        <taxon>Zophobas</taxon>
    </lineage>
</organism>
<evidence type="ECO:0000259" key="2">
    <source>
        <dbReference type="Pfam" id="PF09995"/>
    </source>
</evidence>
<keyword evidence="1" id="KW-0812">Transmembrane</keyword>
<proteinExistence type="predicted"/>
<keyword evidence="1" id="KW-1133">Transmembrane helix</keyword>
<dbReference type="Proteomes" id="UP001168821">
    <property type="component" value="Unassembled WGS sequence"/>
</dbReference>
<feature type="transmembrane region" description="Helical" evidence="1">
    <location>
        <begin position="289"/>
        <end position="309"/>
    </location>
</feature>
<evidence type="ECO:0000313" key="3">
    <source>
        <dbReference type="EMBL" id="KAJ3650121.1"/>
    </source>
</evidence>
<keyword evidence="4" id="KW-1185">Reference proteome</keyword>
<evidence type="ECO:0000256" key="1">
    <source>
        <dbReference type="SAM" id="Phobius"/>
    </source>
</evidence>
<sequence>MDKNSSQKIEFSAEAFVRCLLEEGTKNPCDETATAFKENTDLPQFYDETLYKRGQKFFTDNIFSLLYGKFLGLLTILAVPTILRVLVHTKMSGSPLTAYRRYLATLFHMVIWYRSDFNPGSKLWQSIAEVRNKHNIASKRCHSAGFARISQTDMAFTQFGFMGYALARREKVGLYNVKDEDLRAFVHVWRVVGFVMGIEDRFNICRDSLDETVEICKVLASTVFKPLFEKKDEEFLQMASYLSDGMWAMNPTLNAKLYLNLAYRLLQMPENNNSSVNALLIELNLLQRIFYKILIFTIWSLQFAIFKLYHNYTQYRTFWLMRHFPFLAYYKYGYANSHVKVLEDIKSQ</sequence>
<dbReference type="EMBL" id="JALNTZ010000006">
    <property type="protein sequence ID" value="KAJ3650121.1"/>
    <property type="molecule type" value="Genomic_DNA"/>
</dbReference>
<comment type="caution">
    <text evidence="3">The sequence shown here is derived from an EMBL/GenBank/DDBJ whole genome shotgun (WGS) entry which is preliminary data.</text>
</comment>
<dbReference type="PANTHER" id="PTHR37159">
    <property type="entry name" value="GH11867P"/>
    <property type="match status" value="1"/>
</dbReference>